<dbReference type="Proteomes" id="UP001227268">
    <property type="component" value="Unassembled WGS sequence"/>
</dbReference>
<keyword evidence="2" id="KW-1185">Reference proteome</keyword>
<dbReference type="EMBL" id="JASBWT010000017">
    <property type="protein sequence ID" value="KAJ9097207.1"/>
    <property type="molecule type" value="Genomic_DNA"/>
</dbReference>
<organism evidence="1 2">
    <name type="scientific">Naganishia friedmannii</name>
    <dbReference type="NCBI Taxonomy" id="89922"/>
    <lineage>
        <taxon>Eukaryota</taxon>
        <taxon>Fungi</taxon>
        <taxon>Dikarya</taxon>
        <taxon>Basidiomycota</taxon>
        <taxon>Agaricomycotina</taxon>
        <taxon>Tremellomycetes</taxon>
        <taxon>Filobasidiales</taxon>
        <taxon>Filobasidiaceae</taxon>
        <taxon>Naganishia</taxon>
    </lineage>
</organism>
<name>A0ACC2VD27_9TREE</name>
<evidence type="ECO:0000313" key="2">
    <source>
        <dbReference type="Proteomes" id="UP001227268"/>
    </source>
</evidence>
<reference evidence="1" key="1">
    <citation type="submission" date="2023-04" db="EMBL/GenBank/DDBJ databases">
        <title>Draft Genome sequencing of Naganishia species isolated from polar environments using Oxford Nanopore Technology.</title>
        <authorList>
            <person name="Leo P."/>
            <person name="Venkateswaran K."/>
        </authorList>
    </citation>
    <scope>NUCLEOTIDE SEQUENCE</scope>
    <source>
        <strain evidence="1">MNA-CCFEE 5423</strain>
    </source>
</reference>
<accession>A0ACC2VD27</accession>
<protein>
    <submittedName>
        <fullName evidence="1">Uncharacterized protein</fullName>
    </submittedName>
</protein>
<proteinExistence type="predicted"/>
<gene>
    <name evidence="1" type="ORF">QFC21_004876</name>
</gene>
<sequence length="153" mass="16243">MSMFPVNYTTLQDGHKDPDEPLPFIPRGHNPQLAREPTVDIAHLPLQQGIPRRESNPAPTMPRRGGPPKKTKIPGVKHVVAVASGKGGVGKSTIAANLALAISNLSIDSTNGETSTRNPRVGLLDLDIFGPSVPKLMGLENAGEPLLSEFSKS</sequence>
<comment type="caution">
    <text evidence="1">The sequence shown here is derived from an EMBL/GenBank/DDBJ whole genome shotgun (WGS) entry which is preliminary data.</text>
</comment>
<evidence type="ECO:0000313" key="1">
    <source>
        <dbReference type="EMBL" id="KAJ9097207.1"/>
    </source>
</evidence>